<keyword evidence="2" id="KW-1185">Reference proteome</keyword>
<dbReference type="OrthoDB" id="2655247at2"/>
<evidence type="ECO:0000313" key="1">
    <source>
        <dbReference type="EMBL" id="KEO80805.1"/>
    </source>
</evidence>
<reference evidence="1 2" key="1">
    <citation type="journal article" date="2013" name="Int. J. Syst. Evol. Microbiol.">
        <title>Tumebacillus flagellatus sp. nov., an alpha-amylase/pullulanase-producing bacterium isolated from cassava wastewater.</title>
        <authorList>
            <person name="Wang Q."/>
            <person name="Xie N."/>
            <person name="Qin Y."/>
            <person name="Shen N."/>
            <person name="Zhu J."/>
            <person name="Mi H."/>
            <person name="Huang R."/>
        </authorList>
    </citation>
    <scope>NUCLEOTIDE SEQUENCE [LARGE SCALE GENOMIC DNA]</scope>
    <source>
        <strain evidence="1 2">GST4</strain>
    </source>
</reference>
<comment type="caution">
    <text evidence="1">The sequence shown here is derived from an EMBL/GenBank/DDBJ whole genome shotgun (WGS) entry which is preliminary data.</text>
</comment>
<gene>
    <name evidence="1" type="ORF">EL26_24340</name>
</gene>
<accession>A0A074LJM6</accession>
<dbReference type="AlphaFoldDB" id="A0A074LJM6"/>
<dbReference type="EMBL" id="JMIR01000086">
    <property type="protein sequence ID" value="KEO80805.1"/>
    <property type="molecule type" value="Genomic_DNA"/>
</dbReference>
<dbReference type="RefSeq" id="WP_038094838.1">
    <property type="nucleotide sequence ID" value="NZ_JMIR01000086.1"/>
</dbReference>
<proteinExistence type="predicted"/>
<organism evidence="1 2">
    <name type="scientific">Tumebacillus flagellatus</name>
    <dbReference type="NCBI Taxonomy" id="1157490"/>
    <lineage>
        <taxon>Bacteria</taxon>
        <taxon>Bacillati</taxon>
        <taxon>Bacillota</taxon>
        <taxon>Bacilli</taxon>
        <taxon>Bacillales</taxon>
        <taxon>Alicyclobacillaceae</taxon>
        <taxon>Tumebacillus</taxon>
    </lineage>
</organism>
<name>A0A074LJM6_9BACL</name>
<sequence>MAQTAMQFVIAGMEQTTSYETMKAEVVKLLKGYKKLGAQINAAKRRSEGKNLVIHPFRLDPDLFQAFKTVGRAYTADKNELMHREKAERLFQELAAKTGMDSETLDQIAGLFAGTTPFGGEGYVYDGKVYHILDAAVEKAKEDAFQEMLRLHNQKEMIEESLADLKSFAPHLEKLLRSRYIDGDKIESVCRTLGIQRRTQDDWHREAIGEIAPLLGVGRGW</sequence>
<evidence type="ECO:0000313" key="2">
    <source>
        <dbReference type="Proteomes" id="UP000027931"/>
    </source>
</evidence>
<protein>
    <submittedName>
        <fullName evidence="1">Uncharacterized protein</fullName>
    </submittedName>
</protein>
<dbReference type="Proteomes" id="UP000027931">
    <property type="component" value="Unassembled WGS sequence"/>
</dbReference>